<dbReference type="InterPro" id="IPR044112">
    <property type="entry name" value="YihQ_TIM-like"/>
</dbReference>
<feature type="non-terminal residue" evidence="5">
    <location>
        <position position="1"/>
    </location>
</feature>
<dbReference type="CDD" id="cd14752">
    <property type="entry name" value="GH31_N"/>
    <property type="match status" value="1"/>
</dbReference>
<dbReference type="Gene3D" id="2.60.40.1180">
    <property type="entry name" value="Golgi alpha-mannosidase II"/>
    <property type="match status" value="1"/>
</dbReference>
<keyword evidence="2" id="KW-0326">Glycosidase</keyword>
<dbReference type="CDD" id="cd06594">
    <property type="entry name" value="GH31_glucosidase_YihQ"/>
    <property type="match status" value="1"/>
</dbReference>
<proteinExistence type="inferred from homology"/>
<evidence type="ECO:0000313" key="6">
    <source>
        <dbReference type="Proteomes" id="UP000001514"/>
    </source>
</evidence>
<keyword evidence="2" id="KW-0378">Hydrolase</keyword>
<dbReference type="PANTHER" id="PTHR46959">
    <property type="entry name" value="SULFOQUINOVOSIDASE"/>
    <property type="match status" value="1"/>
</dbReference>
<feature type="domain" description="Glycosyl hydrolase family 31 C-terminal" evidence="4">
    <location>
        <begin position="482"/>
        <end position="571"/>
    </location>
</feature>
<dbReference type="NCBIfam" id="NF007746">
    <property type="entry name" value="PRK10426.1"/>
    <property type="match status" value="1"/>
</dbReference>
<evidence type="ECO:0000256" key="1">
    <source>
        <dbReference type="ARBA" id="ARBA00007806"/>
    </source>
</evidence>
<feature type="domain" description="Glycoside hydrolase family 31 TIM barrel" evidence="3">
    <location>
        <begin position="151"/>
        <end position="449"/>
    </location>
</feature>
<reference evidence="5 6" key="1">
    <citation type="journal article" date="2011" name="Science">
        <title>The Selaginella genome identifies genetic changes associated with the evolution of vascular plants.</title>
        <authorList>
            <person name="Banks J.A."/>
            <person name="Nishiyama T."/>
            <person name="Hasebe M."/>
            <person name="Bowman J.L."/>
            <person name="Gribskov M."/>
            <person name="dePamphilis C."/>
            <person name="Albert V.A."/>
            <person name="Aono N."/>
            <person name="Aoyama T."/>
            <person name="Ambrose B.A."/>
            <person name="Ashton N.W."/>
            <person name="Axtell M.J."/>
            <person name="Barker E."/>
            <person name="Barker M.S."/>
            <person name="Bennetzen J.L."/>
            <person name="Bonawitz N.D."/>
            <person name="Chapple C."/>
            <person name="Cheng C."/>
            <person name="Correa L.G."/>
            <person name="Dacre M."/>
            <person name="DeBarry J."/>
            <person name="Dreyer I."/>
            <person name="Elias M."/>
            <person name="Engstrom E.M."/>
            <person name="Estelle M."/>
            <person name="Feng L."/>
            <person name="Finet C."/>
            <person name="Floyd S.K."/>
            <person name="Frommer W.B."/>
            <person name="Fujita T."/>
            <person name="Gramzow L."/>
            <person name="Gutensohn M."/>
            <person name="Harholt J."/>
            <person name="Hattori M."/>
            <person name="Heyl A."/>
            <person name="Hirai T."/>
            <person name="Hiwatashi Y."/>
            <person name="Ishikawa M."/>
            <person name="Iwata M."/>
            <person name="Karol K.G."/>
            <person name="Koehler B."/>
            <person name="Kolukisaoglu U."/>
            <person name="Kubo M."/>
            <person name="Kurata T."/>
            <person name="Lalonde S."/>
            <person name="Li K."/>
            <person name="Li Y."/>
            <person name="Litt A."/>
            <person name="Lyons E."/>
            <person name="Manning G."/>
            <person name="Maruyama T."/>
            <person name="Michael T.P."/>
            <person name="Mikami K."/>
            <person name="Miyazaki S."/>
            <person name="Morinaga S."/>
            <person name="Murata T."/>
            <person name="Mueller-Roeber B."/>
            <person name="Nelson D.R."/>
            <person name="Obara M."/>
            <person name="Oguri Y."/>
            <person name="Olmstead R.G."/>
            <person name="Onodera N."/>
            <person name="Petersen B.L."/>
            <person name="Pils B."/>
            <person name="Prigge M."/>
            <person name="Rensing S.A."/>
            <person name="Riano-Pachon D.M."/>
            <person name="Roberts A.W."/>
            <person name="Sato Y."/>
            <person name="Scheller H.V."/>
            <person name="Schulz B."/>
            <person name="Schulz C."/>
            <person name="Shakirov E.V."/>
            <person name="Shibagaki N."/>
            <person name="Shinohara N."/>
            <person name="Shippen D.E."/>
            <person name="Soerensen I."/>
            <person name="Sotooka R."/>
            <person name="Sugimoto N."/>
            <person name="Sugita M."/>
            <person name="Sumikawa N."/>
            <person name="Tanurdzic M."/>
            <person name="Theissen G."/>
            <person name="Ulvskov P."/>
            <person name="Wakazuki S."/>
            <person name="Weng J.K."/>
            <person name="Willats W.W."/>
            <person name="Wipf D."/>
            <person name="Wolf P.G."/>
            <person name="Yang L."/>
            <person name="Zimmer A.D."/>
            <person name="Zhu Q."/>
            <person name="Mitros T."/>
            <person name="Hellsten U."/>
            <person name="Loque D."/>
            <person name="Otillar R."/>
            <person name="Salamov A."/>
            <person name="Schmutz J."/>
            <person name="Shapiro H."/>
            <person name="Lindquist E."/>
            <person name="Lucas S."/>
            <person name="Rokhsar D."/>
            <person name="Grigoriev I.V."/>
        </authorList>
    </citation>
    <scope>NUCLEOTIDE SEQUENCE [LARGE SCALE GENOMIC DNA]</scope>
</reference>
<dbReference type="InterPro" id="IPR052990">
    <property type="entry name" value="Sulfoquinovosidase_GH31"/>
</dbReference>
<dbReference type="InterPro" id="IPR017853">
    <property type="entry name" value="GH"/>
</dbReference>
<dbReference type="SUPFAM" id="SSF51445">
    <property type="entry name" value="(Trans)glycosidases"/>
    <property type="match status" value="1"/>
</dbReference>
<dbReference type="InterPro" id="IPR013780">
    <property type="entry name" value="Glyco_hydro_b"/>
</dbReference>
<dbReference type="HOGENOM" id="CLU_017110_0_0_1"/>
<sequence length="590" mass="67371">NRVQLTYISHRNERFFGFGEQFSCLDLKGRRVPILVQEQGVGRGDQPITAAANILSYRSGGSWHTTYAPSPYYMTSDMRCLFLENYEYSVFDLRRHDRVQIQVHSGTMEGRVLHGQTPAELLMRYTESIGRMRELPDWIHQGAVIGMQGGTNAVNKIHAELKKHDVPIAAFWLQDWVGQRKTSIGWQLWWNWEADTDHYQGWGELVQELKSQGIRTMTYCNPLLASKRRNMLQEALAEGFLVRKPGGGVYMIKNTSFDAAVIDLTNPKARSWLKEILRDMISTGVSGWMADFGEALPFDSVIHSGNENPALLHNRFPELWAQLNREVVEEWEQEHKLQNGDIDKLVFFVRAGFMRSPKWSTLFWEGDQMVSWQRNDGIKSAVVGLLSSGISGYSLNHSDIGGYTTVNVPFLKYVRSEELLMRWMELNAFSVIFRTHEGNDPGANSQFYTNARTFQHFARCARIFKAWNFYRKELVKVPASRGMPVVRHLFLHYPQDEFVQRITYEQFLVGSELLVVPVLNRGKRKVRAYFPAGDVWVHVWTNRNYGSAEQSSSAWIDAPFGLPAVFVKAGSTVGSTFMSNLASLDGVPAS</sequence>
<evidence type="ECO:0000259" key="3">
    <source>
        <dbReference type="Pfam" id="PF01055"/>
    </source>
</evidence>
<dbReference type="InterPro" id="IPR011013">
    <property type="entry name" value="Gal_mutarotase_sf_dom"/>
</dbReference>
<dbReference type="GO" id="GO:0030246">
    <property type="term" value="F:carbohydrate binding"/>
    <property type="evidence" value="ECO:0007669"/>
    <property type="project" value="InterPro"/>
</dbReference>
<dbReference type="Gene3D" id="2.60.40.1760">
    <property type="entry name" value="glycosyl hydrolase (family 31)"/>
    <property type="match status" value="1"/>
</dbReference>
<dbReference type="eggNOG" id="KOG1066">
    <property type="taxonomic scope" value="Eukaryota"/>
</dbReference>
<comment type="similarity">
    <text evidence="1 2">Belongs to the glycosyl hydrolase 31 family.</text>
</comment>
<dbReference type="GO" id="GO:0004553">
    <property type="term" value="F:hydrolase activity, hydrolyzing O-glycosyl compounds"/>
    <property type="evidence" value="ECO:0007669"/>
    <property type="project" value="InterPro"/>
</dbReference>
<dbReference type="InterPro" id="IPR048395">
    <property type="entry name" value="Glyco_hydro_31_C"/>
</dbReference>
<dbReference type="OMA" id="FMTDFGE"/>
<dbReference type="STRING" id="88036.D8QYT1"/>
<accession>D8QYT1</accession>
<dbReference type="PANTHER" id="PTHR46959:SF2">
    <property type="entry name" value="SULFOQUINOVOSIDASE"/>
    <property type="match status" value="1"/>
</dbReference>
<organism evidence="6">
    <name type="scientific">Selaginella moellendorffii</name>
    <name type="common">Spikemoss</name>
    <dbReference type="NCBI Taxonomy" id="88036"/>
    <lineage>
        <taxon>Eukaryota</taxon>
        <taxon>Viridiplantae</taxon>
        <taxon>Streptophyta</taxon>
        <taxon>Embryophyta</taxon>
        <taxon>Tracheophyta</taxon>
        <taxon>Lycopodiopsida</taxon>
        <taxon>Selaginellales</taxon>
        <taxon>Selaginellaceae</taxon>
        <taxon>Selaginella</taxon>
    </lineage>
</organism>
<dbReference type="Pfam" id="PF01055">
    <property type="entry name" value="Glyco_hydro_31_2nd"/>
    <property type="match status" value="1"/>
</dbReference>
<evidence type="ECO:0000259" key="4">
    <source>
        <dbReference type="Pfam" id="PF21365"/>
    </source>
</evidence>
<protein>
    <recommendedName>
        <fullName evidence="7">Glycoside hydrolase family 31 N-terminal domain-containing protein</fullName>
    </recommendedName>
</protein>
<dbReference type="GO" id="GO:0005975">
    <property type="term" value="P:carbohydrate metabolic process"/>
    <property type="evidence" value="ECO:0007669"/>
    <property type="project" value="InterPro"/>
</dbReference>
<dbReference type="EMBL" id="GL377569">
    <property type="protein sequence ID" value="EFJ34294.1"/>
    <property type="molecule type" value="Genomic_DNA"/>
</dbReference>
<evidence type="ECO:0000256" key="2">
    <source>
        <dbReference type="RuleBase" id="RU361185"/>
    </source>
</evidence>
<dbReference type="SUPFAM" id="SSF51011">
    <property type="entry name" value="Glycosyl hydrolase domain"/>
    <property type="match status" value="1"/>
</dbReference>
<dbReference type="AlphaFoldDB" id="D8QYT1"/>
<dbReference type="InterPro" id="IPR000322">
    <property type="entry name" value="Glyco_hydro_31_TIM"/>
</dbReference>
<dbReference type="Proteomes" id="UP000001514">
    <property type="component" value="Unassembled WGS sequence"/>
</dbReference>
<dbReference type="KEGG" id="smo:SELMODRAFT_82321"/>
<dbReference type="Pfam" id="PF21365">
    <property type="entry name" value="Glyco_hydro_31_3rd"/>
    <property type="match status" value="1"/>
</dbReference>
<name>D8QYT1_SELML</name>
<dbReference type="SUPFAM" id="SSF74650">
    <property type="entry name" value="Galactose mutarotase-like"/>
    <property type="match status" value="1"/>
</dbReference>
<gene>
    <name evidence="5" type="ORF">SELMODRAFT_82321</name>
</gene>
<evidence type="ECO:0008006" key="7">
    <source>
        <dbReference type="Google" id="ProtNLM"/>
    </source>
</evidence>
<evidence type="ECO:0000313" key="5">
    <source>
        <dbReference type="EMBL" id="EFJ34294.1"/>
    </source>
</evidence>
<dbReference type="GO" id="GO:0016787">
    <property type="term" value="F:hydrolase activity"/>
    <property type="evidence" value="ECO:0000318"/>
    <property type="project" value="GO_Central"/>
</dbReference>
<dbReference type="InParanoid" id="D8QYT1"/>
<dbReference type="Gramene" id="EFJ34294">
    <property type="protein sequence ID" value="EFJ34294"/>
    <property type="gene ID" value="SELMODRAFT_82321"/>
</dbReference>
<keyword evidence="6" id="KW-1185">Reference proteome</keyword>
<dbReference type="Gene3D" id="3.20.20.80">
    <property type="entry name" value="Glycosidases"/>
    <property type="match status" value="1"/>
</dbReference>